<reference evidence="17" key="1">
    <citation type="submission" date="2019-10" db="EMBL/GenBank/DDBJ databases">
        <title>Corvus moneduloides (New Caledonian crow) genome, bCorMon1, primary haplotype.</title>
        <authorList>
            <person name="Rutz C."/>
            <person name="Fungtammasan C."/>
            <person name="Mountcastle J."/>
            <person name="Formenti G."/>
            <person name="Chow W."/>
            <person name="Howe K."/>
            <person name="Steele M.P."/>
            <person name="Fernandes J."/>
            <person name="Gilbert M.T.P."/>
            <person name="Fedrigo O."/>
            <person name="Jarvis E.D."/>
            <person name="Gemmell N."/>
        </authorList>
    </citation>
    <scope>NUCLEOTIDE SEQUENCE [LARGE SCALE GENOMIC DNA]</scope>
</reference>
<evidence type="ECO:0000256" key="1">
    <source>
        <dbReference type="ARBA" id="ARBA00003651"/>
    </source>
</evidence>
<comment type="subcellular location">
    <subcellularLocation>
        <location evidence="2">Membrane</location>
    </subcellularLocation>
    <subcellularLocation>
        <location evidence="3">Secreted</location>
    </subcellularLocation>
</comment>
<dbReference type="Ensembl" id="ENSCMUT00000023928.2">
    <property type="protein sequence ID" value="ENSCMUP00000022297.2"/>
    <property type="gene ID" value="ENSCMUG00000013699.2"/>
</dbReference>
<dbReference type="GO" id="GO:0008201">
    <property type="term" value="F:heparin binding"/>
    <property type="evidence" value="ECO:0007669"/>
    <property type="project" value="UniProtKB-KW"/>
</dbReference>
<dbReference type="PROSITE" id="PS50923">
    <property type="entry name" value="SUSHI"/>
    <property type="match status" value="4"/>
</dbReference>
<dbReference type="CDD" id="cd00033">
    <property type="entry name" value="CCP"/>
    <property type="match status" value="4"/>
</dbReference>
<feature type="disulfide bond" evidence="15">
    <location>
        <begin position="84"/>
        <end position="127"/>
    </location>
</feature>
<name>A0A8C3EIQ1_CORMO</name>
<evidence type="ECO:0000256" key="12">
    <source>
        <dbReference type="ARBA" id="ARBA00023180"/>
    </source>
</evidence>
<dbReference type="InterPro" id="IPR000436">
    <property type="entry name" value="Sushi_SCR_CCP_dom"/>
</dbReference>
<evidence type="ECO:0000256" key="6">
    <source>
        <dbReference type="ARBA" id="ARBA00022659"/>
    </source>
</evidence>
<keyword evidence="6 15" id="KW-0768">Sushi</keyword>
<accession>A0A8U7NPB3</accession>
<dbReference type="FunFam" id="2.10.70.10:FF:000011">
    <property type="entry name" value="CUB and sushi domain-containing protein 3 isoform A"/>
    <property type="match status" value="1"/>
</dbReference>
<dbReference type="SMART" id="SM00032">
    <property type="entry name" value="CCP"/>
    <property type="match status" value="4"/>
</dbReference>
<reference evidence="16" key="3">
    <citation type="submission" date="2025-09" db="UniProtKB">
        <authorList>
            <consortium name="Ensembl"/>
        </authorList>
    </citation>
    <scope>IDENTIFICATION</scope>
</reference>
<keyword evidence="7" id="KW-0358">Heparin-binding</keyword>
<evidence type="ECO:0000256" key="5">
    <source>
        <dbReference type="ARBA" id="ARBA00022525"/>
    </source>
</evidence>
<comment type="function">
    <text evidence="1">Binds to various kinds of negatively charged substances such as heparin, phospholipids, and dextran sulfate. May prevent activation of the intrinsic blood coagulation cascade by binding to phospholipids on the surface of damaged cells.</text>
</comment>
<evidence type="ECO:0000256" key="4">
    <source>
        <dbReference type="ARBA" id="ARBA00020104"/>
    </source>
</evidence>
<dbReference type="InterPro" id="IPR015104">
    <property type="entry name" value="Sushi_2"/>
</dbReference>
<keyword evidence="17" id="KW-1185">Reference proteome</keyword>
<dbReference type="Pfam" id="PF00084">
    <property type="entry name" value="Sushi"/>
    <property type="match status" value="4"/>
</dbReference>
<evidence type="ECO:0000313" key="17">
    <source>
        <dbReference type="Proteomes" id="UP000694553"/>
    </source>
</evidence>
<dbReference type="SUPFAM" id="SSF57535">
    <property type="entry name" value="Complement control module/SCR domain"/>
    <property type="match status" value="5"/>
</dbReference>
<evidence type="ECO:0000256" key="13">
    <source>
        <dbReference type="ARBA" id="ARBA00029855"/>
    </source>
</evidence>
<feature type="disulfide bond" evidence="15">
    <location>
        <begin position="171"/>
        <end position="198"/>
    </location>
</feature>
<evidence type="ECO:0000256" key="2">
    <source>
        <dbReference type="ARBA" id="ARBA00004370"/>
    </source>
</evidence>
<dbReference type="InterPro" id="IPR050350">
    <property type="entry name" value="Compl-Cell_Adhes-Reg"/>
</dbReference>
<dbReference type="GO" id="GO:0016020">
    <property type="term" value="C:membrane"/>
    <property type="evidence" value="ECO:0007669"/>
    <property type="project" value="UniProtKB-SubCell"/>
</dbReference>
<evidence type="ECO:0000256" key="11">
    <source>
        <dbReference type="ARBA" id="ARBA00023157"/>
    </source>
</evidence>
<dbReference type="PANTHER" id="PTHR19325">
    <property type="entry name" value="COMPLEMENT COMPONENT-RELATED SUSHI DOMAIN-CONTAINING"/>
    <property type="match status" value="1"/>
</dbReference>
<dbReference type="Proteomes" id="UP000694553">
    <property type="component" value="Unassembled WGS sequence"/>
</dbReference>
<evidence type="ECO:0000256" key="14">
    <source>
        <dbReference type="ARBA" id="ARBA00033414"/>
    </source>
</evidence>
<keyword evidence="12" id="KW-0325">Glycoprotein</keyword>
<evidence type="ECO:0000256" key="9">
    <source>
        <dbReference type="ARBA" id="ARBA00022737"/>
    </source>
</evidence>
<dbReference type="Pfam" id="PF09014">
    <property type="entry name" value="Sushi_2"/>
    <property type="match status" value="1"/>
</dbReference>
<organism evidence="16 17">
    <name type="scientific">Corvus moneduloides</name>
    <name type="common">New Caledonian crow</name>
    <dbReference type="NCBI Taxonomy" id="1196302"/>
    <lineage>
        <taxon>Eukaryota</taxon>
        <taxon>Metazoa</taxon>
        <taxon>Chordata</taxon>
        <taxon>Craniata</taxon>
        <taxon>Vertebrata</taxon>
        <taxon>Euteleostomi</taxon>
        <taxon>Archelosauria</taxon>
        <taxon>Archosauria</taxon>
        <taxon>Dinosauria</taxon>
        <taxon>Saurischia</taxon>
        <taxon>Theropoda</taxon>
        <taxon>Coelurosauria</taxon>
        <taxon>Aves</taxon>
        <taxon>Neognathae</taxon>
        <taxon>Neoaves</taxon>
        <taxon>Telluraves</taxon>
        <taxon>Australaves</taxon>
        <taxon>Passeriformes</taxon>
        <taxon>Corvoidea</taxon>
        <taxon>Corvidae</taxon>
        <taxon>Corvus</taxon>
    </lineage>
</organism>
<keyword evidence="11 15" id="KW-1015">Disulfide bond</keyword>
<dbReference type="GO" id="GO:0005576">
    <property type="term" value="C:extracellular region"/>
    <property type="evidence" value="ECO:0007669"/>
    <property type="project" value="UniProtKB-SubCell"/>
</dbReference>
<evidence type="ECO:0000256" key="3">
    <source>
        <dbReference type="ARBA" id="ARBA00004613"/>
    </source>
</evidence>
<evidence type="ECO:0000256" key="10">
    <source>
        <dbReference type="ARBA" id="ARBA00023136"/>
    </source>
</evidence>
<evidence type="ECO:0000256" key="15">
    <source>
        <dbReference type="PROSITE-ProRule" id="PRU00302"/>
    </source>
</evidence>
<comment type="caution">
    <text evidence="15">Lacks conserved residue(s) required for the propagation of feature annotation.</text>
</comment>
<gene>
    <name evidence="16" type="primary">APOH</name>
</gene>
<dbReference type="PANTHER" id="PTHR19325:SF575">
    <property type="entry name" value="LOCOMOTION-RELATED PROTEIN HIKARU GENKI"/>
    <property type="match status" value="1"/>
</dbReference>
<keyword evidence="5" id="KW-0964">Secreted</keyword>
<evidence type="ECO:0000256" key="8">
    <source>
        <dbReference type="ARBA" id="ARBA00022729"/>
    </source>
</evidence>
<proteinExistence type="predicted"/>
<dbReference type="Gene3D" id="2.10.70.10">
    <property type="entry name" value="Complement Module, domain 1"/>
    <property type="match status" value="5"/>
</dbReference>
<dbReference type="AlphaFoldDB" id="A0A8C3EIQ1"/>
<sequence length="411" mass="45448">MKHVMVASDFISSDTRKLLSSVYWDGNKHKELICNHPFVGALVLREEHWPGGHSGRRGLAGMHPLALLGCLVALSHCALASKVCPRPPEVLFATINVDKKVYEVGEEVEYTCRPGFMPNSGQRKYTCLPTGKWAFNTLLCLPKRCPPPPPLKNGKMDFEEFQYQSTVTFSCDPGYNLVGSRTSQCMADGKWTGTFPQCQPVTCAPPLLPEFGVLSYRRLNPGNVSHFLDTILFECVPPLALIGNETAICMANGTWSSIPVCKVVTCPTPIGIENGFIEFAVRRTYHYNESVSFGCQPGYVMEGSKHSRCENTGNWSTKPACRAPCKIPVKKAVVLYNGEKKRVQNDLKDGILHGETVSFFCKNKEKSCAYTVDVACVDGNFTLPACFKERGFFSTLVKKDPSDMKACEDEA</sequence>
<evidence type="ECO:0000256" key="7">
    <source>
        <dbReference type="ARBA" id="ARBA00022674"/>
    </source>
</evidence>
<keyword evidence="9" id="KW-0677">Repeat</keyword>
<evidence type="ECO:0000313" key="16">
    <source>
        <dbReference type="Ensembl" id="ENSCMUP00000022297.2"/>
    </source>
</evidence>
<protein>
    <recommendedName>
        <fullName evidence="4">Beta-2-glycoprotein 1</fullName>
    </recommendedName>
    <alternativeName>
        <fullName evidence="13">Apolipoprotein H</fullName>
    </alternativeName>
    <alternativeName>
        <fullName evidence="14">Beta-2-glycoprotein I</fullName>
    </alternativeName>
</protein>
<reference evidence="16" key="2">
    <citation type="submission" date="2025-08" db="UniProtKB">
        <authorList>
            <consortium name="Ensembl"/>
        </authorList>
    </citation>
    <scope>IDENTIFICATION</scope>
</reference>
<feature type="disulfide bond" evidence="15">
    <location>
        <begin position="266"/>
        <end position="309"/>
    </location>
</feature>
<dbReference type="InterPro" id="IPR035976">
    <property type="entry name" value="Sushi/SCR/CCP_sf"/>
</dbReference>
<accession>A0A8C3EIQ1</accession>
<keyword evidence="10" id="KW-0472">Membrane</keyword>
<keyword evidence="8" id="KW-0732">Signal</keyword>